<name>A0ABR4I0Z3_9EURO</name>
<keyword evidence="3" id="KW-1185">Reference proteome</keyword>
<proteinExistence type="predicted"/>
<dbReference type="Proteomes" id="UP001610335">
    <property type="component" value="Unassembled WGS sequence"/>
</dbReference>
<dbReference type="InterPro" id="IPR052895">
    <property type="entry name" value="HetReg/Transcr_Mod"/>
</dbReference>
<protein>
    <submittedName>
        <fullName evidence="2">Heterokaryon incompatibility protein-domain-containing protein</fullName>
    </submittedName>
</protein>
<dbReference type="PANTHER" id="PTHR24148:SF64">
    <property type="entry name" value="HETEROKARYON INCOMPATIBILITY DOMAIN-CONTAINING PROTEIN"/>
    <property type="match status" value="1"/>
</dbReference>
<reference evidence="2 3" key="1">
    <citation type="submission" date="2024-07" db="EMBL/GenBank/DDBJ databases">
        <title>Section-level genome sequencing and comparative genomics of Aspergillus sections Usti and Cavernicolus.</title>
        <authorList>
            <consortium name="Lawrence Berkeley National Laboratory"/>
            <person name="Nybo J.L."/>
            <person name="Vesth T.C."/>
            <person name="Theobald S."/>
            <person name="Frisvad J.C."/>
            <person name="Larsen T.O."/>
            <person name="Kjaerboelling I."/>
            <person name="Rothschild-Mancinelli K."/>
            <person name="Lyhne E.K."/>
            <person name="Kogle M.E."/>
            <person name="Barry K."/>
            <person name="Clum A."/>
            <person name="Na H."/>
            <person name="Ledsgaard L."/>
            <person name="Lin J."/>
            <person name="Lipzen A."/>
            <person name="Kuo A."/>
            <person name="Riley R."/>
            <person name="Mondo S."/>
            <person name="LaButti K."/>
            <person name="Haridas S."/>
            <person name="Pangalinan J."/>
            <person name="Salamov A.A."/>
            <person name="Simmons B.A."/>
            <person name="Magnuson J.K."/>
            <person name="Chen J."/>
            <person name="Drula E."/>
            <person name="Henrissat B."/>
            <person name="Wiebenga A."/>
            <person name="Lubbers R.J."/>
            <person name="Gomes A.C."/>
            <person name="Makela M.R."/>
            <person name="Stajich J."/>
            <person name="Grigoriev I.V."/>
            <person name="Mortensen U.H."/>
            <person name="De vries R.P."/>
            <person name="Baker S.E."/>
            <person name="Andersen M.R."/>
        </authorList>
    </citation>
    <scope>NUCLEOTIDE SEQUENCE [LARGE SCALE GENOMIC DNA]</scope>
    <source>
        <strain evidence="2 3">CBS 600.67</strain>
    </source>
</reference>
<gene>
    <name evidence="2" type="ORF">BDW59DRAFT_181190</name>
</gene>
<dbReference type="PANTHER" id="PTHR24148">
    <property type="entry name" value="ANKYRIN REPEAT DOMAIN-CONTAINING PROTEIN 39 HOMOLOG-RELATED"/>
    <property type="match status" value="1"/>
</dbReference>
<feature type="domain" description="Heterokaryon incompatibility" evidence="1">
    <location>
        <begin position="49"/>
        <end position="201"/>
    </location>
</feature>
<evidence type="ECO:0000259" key="1">
    <source>
        <dbReference type="Pfam" id="PF06985"/>
    </source>
</evidence>
<organism evidence="2 3">
    <name type="scientific">Aspergillus cavernicola</name>
    <dbReference type="NCBI Taxonomy" id="176166"/>
    <lineage>
        <taxon>Eukaryota</taxon>
        <taxon>Fungi</taxon>
        <taxon>Dikarya</taxon>
        <taxon>Ascomycota</taxon>
        <taxon>Pezizomycotina</taxon>
        <taxon>Eurotiomycetes</taxon>
        <taxon>Eurotiomycetidae</taxon>
        <taxon>Eurotiales</taxon>
        <taxon>Aspergillaceae</taxon>
        <taxon>Aspergillus</taxon>
        <taxon>Aspergillus subgen. Nidulantes</taxon>
    </lineage>
</organism>
<evidence type="ECO:0000313" key="2">
    <source>
        <dbReference type="EMBL" id="KAL2821423.1"/>
    </source>
</evidence>
<sequence>MDHISASFTYSSLNPDRVEIRLLTIAPDKNESPVRCTLQTVSLNRPPQFEALSYVWGTVVEKVEISVDNIPFQVTTNLEAALKCLRHSRKKRLIWIDYVCIDQGNVKEKNTQLPLMGRIYRDATSVIAWLGPLTPNMEQTMSMINRRKSGLAGILQDVRQMKPSWGQKSRRGSILSFCDAVEGFLEIASAPYWGRIWTFQEYYLPEKLPVGMCGNLPFTVPSLFELCMRFSDVLSAYIKDLDKIAPRQGDAADIENHRKLQSRVKESLHRLAQSNPMSDFAHDIVSERRRPSSFVDALELTAQRQCYDPLDRFYALYSLVAGVEKKYPVNYDSEADEVAMQITLWILVYEGADFVFNMFHFYDGPHGNILGSPSPSWVPNYRDTTSRSKFGYKQLDQSLQDFEQRDYMTNLSLAPFKYILHFWARPVGRTQIITIFPKETVEIGRELWHLLRKPASTWGNGIDQENMAERLIGAFLANTGLPQAFSIEDYLKALEQLVNPSSDELSDSIKMSSWGKQLLRDLPSLAGRTVFQLIDSPMGGFGIGVGNLQDGDLLILSGKMTNPIALRDSGYWNPIDEDVVHYRMIGNVFVEGIAEDQKELPTPLLAEIKGRQFEDFHVV</sequence>
<dbReference type="InterPro" id="IPR010730">
    <property type="entry name" value="HET"/>
</dbReference>
<accession>A0ABR4I0Z3</accession>
<comment type="caution">
    <text evidence="2">The sequence shown here is derived from an EMBL/GenBank/DDBJ whole genome shotgun (WGS) entry which is preliminary data.</text>
</comment>
<dbReference type="Pfam" id="PF06985">
    <property type="entry name" value="HET"/>
    <property type="match status" value="1"/>
</dbReference>
<evidence type="ECO:0000313" key="3">
    <source>
        <dbReference type="Proteomes" id="UP001610335"/>
    </source>
</evidence>
<dbReference type="EMBL" id="JBFXLS010000063">
    <property type="protein sequence ID" value="KAL2821423.1"/>
    <property type="molecule type" value="Genomic_DNA"/>
</dbReference>